<evidence type="ECO:0000313" key="3">
    <source>
        <dbReference type="EMBL" id="PQA86855.1"/>
    </source>
</evidence>
<feature type="signal peptide" evidence="2">
    <location>
        <begin position="1"/>
        <end position="23"/>
    </location>
</feature>
<organism evidence="3 4">
    <name type="scientific">Hyphococcus luteus</name>
    <dbReference type="NCBI Taxonomy" id="2058213"/>
    <lineage>
        <taxon>Bacteria</taxon>
        <taxon>Pseudomonadati</taxon>
        <taxon>Pseudomonadota</taxon>
        <taxon>Alphaproteobacteria</taxon>
        <taxon>Parvularculales</taxon>
        <taxon>Parvularculaceae</taxon>
        <taxon>Hyphococcus</taxon>
    </lineage>
</organism>
<dbReference type="InterPro" id="IPR038084">
    <property type="entry name" value="PduO/GlcC-like_sf"/>
</dbReference>
<feature type="region of interest" description="Disordered" evidence="1">
    <location>
        <begin position="28"/>
        <end position="47"/>
    </location>
</feature>
<name>A0A2S7K2Y6_9PROT</name>
<proteinExistence type="predicted"/>
<dbReference type="AlphaFoldDB" id="A0A2S7K2Y6"/>
<gene>
    <name evidence="3" type="ORF">CW354_15370</name>
</gene>
<dbReference type="InterPro" id="IPR052517">
    <property type="entry name" value="GlcG_carb_metab_protein"/>
</dbReference>
<feature type="chain" id="PRO_5015739330" description="Heme-binding protein" evidence="2">
    <location>
        <begin position="24"/>
        <end position="674"/>
    </location>
</feature>
<protein>
    <recommendedName>
        <fullName evidence="5">Heme-binding protein</fullName>
    </recommendedName>
</protein>
<feature type="compositionally biased region" description="Pro residues" evidence="1">
    <location>
        <begin position="36"/>
        <end position="46"/>
    </location>
</feature>
<dbReference type="Gene3D" id="3.30.450.150">
    <property type="entry name" value="Haem-degrading domain"/>
    <property type="match status" value="3"/>
</dbReference>
<dbReference type="Pfam" id="PF03928">
    <property type="entry name" value="HbpS-like"/>
    <property type="match status" value="1"/>
</dbReference>
<dbReference type="SUPFAM" id="SSF143744">
    <property type="entry name" value="GlcG-like"/>
    <property type="match status" value="2"/>
</dbReference>
<dbReference type="OrthoDB" id="9121915at2"/>
<evidence type="ECO:0000313" key="4">
    <source>
        <dbReference type="Proteomes" id="UP000239504"/>
    </source>
</evidence>
<sequence length="674" mass="68477">MTGGRHLFLAGLLALTLSACLSACGGGAEETALPDPGTPPPAPPASSPLFKPVVRSLTASEVETIIAQAVGEANARSTPATIAVTDRVGNVLGVFVMNGARTTTTVREGPSGTPDTSLQGVEVPATLAAISKAITGAYLSSGGNAFSSRTASQIVQEHFPPAPSTTGLESGPLFGVQFSQLPCSDFATRFSMGGPGIGPNRAPLGLSADPGGFPLYKNGAVVGGIGIVTDDDYGFDPNILDVDESDEEAIAWAGAFGFTAPKEIRANRIFVDGTALRFTDAGNEDLMSDPASAPAYAAIAAGVEGDLTDVTAYFDGASGGGVYAGTAYGAESSGIRPATPAEYSNEDIYVLTDGAGTNRYPATGGTDGASVAAPLTAAEVTAILEEAYGVMTAARAQIRQPLESRAQVSISVVDTNGQILGIIRGPDAPIFGTDVSLQKARTAAFFSGAEAASDLTGTAGPAVAGFNTTKPVASYVQDVRDFIPDPAALTGTVAFADRSGGNLSRPYFPDGEVGTANGPLSLPITEWSPFATGLQSSLIVDNILEHVIHVLGGGADTAIGCTGLPDIPSLAGVQNRLQNGIQIFPGSVPVYRGDTLIGGVGVSGDGIDQDDMISFLGVHRAGERLNGALGNAPEAIRADQIVISVNGAPVRLRFVNCPFNPFVGSNEQNVCQGK</sequence>
<comment type="caution">
    <text evidence="3">The sequence shown here is derived from an EMBL/GenBank/DDBJ whole genome shotgun (WGS) entry which is preliminary data.</text>
</comment>
<accession>A0A2S7K2Y6</accession>
<dbReference type="PANTHER" id="PTHR34309:SF10">
    <property type="entry name" value="SLR1406 PROTEIN"/>
    <property type="match status" value="1"/>
</dbReference>
<dbReference type="PANTHER" id="PTHR34309">
    <property type="entry name" value="SLR1406 PROTEIN"/>
    <property type="match status" value="1"/>
</dbReference>
<keyword evidence="2" id="KW-0732">Signal</keyword>
<evidence type="ECO:0008006" key="5">
    <source>
        <dbReference type="Google" id="ProtNLM"/>
    </source>
</evidence>
<dbReference type="RefSeq" id="WP_104830972.1">
    <property type="nucleotide sequence ID" value="NZ_PJCH01000011.1"/>
</dbReference>
<reference evidence="3 4" key="1">
    <citation type="submission" date="2017-12" db="EMBL/GenBank/DDBJ databases">
        <authorList>
            <person name="Hurst M.R.H."/>
        </authorList>
    </citation>
    <scope>NUCLEOTIDE SEQUENCE [LARGE SCALE GENOMIC DNA]</scope>
    <source>
        <strain evidence="3 4">SY-3-19</strain>
    </source>
</reference>
<dbReference type="EMBL" id="PJCH01000011">
    <property type="protein sequence ID" value="PQA86855.1"/>
    <property type="molecule type" value="Genomic_DNA"/>
</dbReference>
<dbReference type="InterPro" id="IPR005624">
    <property type="entry name" value="PduO/GlcC-like"/>
</dbReference>
<dbReference type="PROSITE" id="PS51257">
    <property type="entry name" value="PROKAR_LIPOPROTEIN"/>
    <property type="match status" value="1"/>
</dbReference>
<evidence type="ECO:0000256" key="1">
    <source>
        <dbReference type="SAM" id="MobiDB-lite"/>
    </source>
</evidence>
<evidence type="ECO:0000256" key="2">
    <source>
        <dbReference type="SAM" id="SignalP"/>
    </source>
</evidence>
<dbReference type="Proteomes" id="UP000239504">
    <property type="component" value="Unassembled WGS sequence"/>
</dbReference>
<keyword evidence="4" id="KW-1185">Reference proteome</keyword>